<dbReference type="GeneID" id="119740620"/>
<accession>A0A914B707</accession>
<dbReference type="AlphaFoldDB" id="A0A914B707"/>
<reference evidence="2" key="1">
    <citation type="submission" date="2022-11" db="UniProtKB">
        <authorList>
            <consortium name="EnsemblMetazoa"/>
        </authorList>
    </citation>
    <scope>IDENTIFICATION</scope>
</reference>
<evidence type="ECO:0000256" key="1">
    <source>
        <dbReference type="SAM" id="MobiDB-lite"/>
    </source>
</evidence>
<sequence>MASPNRLAPRVQQRIETDVPVSPASPATQPASPASPATQPASPASPATQPASPASPATQPASPASPATQPASPASPATRQVSQASPASTPPRSPQQKQRLIDGITALSEATEFTEAFKDPCCSMMAFSTSTRLNSLHWAASKPLARWWSLQRDGLQHLHQAELLALGSQQAIGQMVVLAA</sequence>
<evidence type="ECO:0000313" key="3">
    <source>
        <dbReference type="Proteomes" id="UP000887568"/>
    </source>
</evidence>
<name>A0A914B707_PATMI</name>
<evidence type="ECO:0000313" key="2">
    <source>
        <dbReference type="EnsemblMetazoa" id="XP_038071913.1"/>
    </source>
</evidence>
<feature type="region of interest" description="Disordered" evidence="1">
    <location>
        <begin position="1"/>
        <end position="98"/>
    </location>
</feature>
<dbReference type="RefSeq" id="XP_038071913.1">
    <property type="nucleotide sequence ID" value="XM_038215985.1"/>
</dbReference>
<feature type="compositionally biased region" description="Low complexity" evidence="1">
    <location>
        <begin position="22"/>
        <end position="78"/>
    </location>
</feature>
<organism evidence="2 3">
    <name type="scientific">Patiria miniata</name>
    <name type="common">Bat star</name>
    <name type="synonym">Asterina miniata</name>
    <dbReference type="NCBI Taxonomy" id="46514"/>
    <lineage>
        <taxon>Eukaryota</taxon>
        <taxon>Metazoa</taxon>
        <taxon>Echinodermata</taxon>
        <taxon>Eleutherozoa</taxon>
        <taxon>Asterozoa</taxon>
        <taxon>Asteroidea</taxon>
        <taxon>Valvatacea</taxon>
        <taxon>Valvatida</taxon>
        <taxon>Asterinidae</taxon>
        <taxon>Patiria</taxon>
    </lineage>
</organism>
<dbReference type="Proteomes" id="UP000887568">
    <property type="component" value="Unplaced"/>
</dbReference>
<keyword evidence="3" id="KW-1185">Reference proteome</keyword>
<dbReference type="EnsemblMetazoa" id="XM_038215985.1">
    <property type="protein sequence ID" value="XP_038071913.1"/>
    <property type="gene ID" value="LOC119740620"/>
</dbReference>
<proteinExistence type="predicted"/>
<protein>
    <submittedName>
        <fullName evidence="2">Uncharacterized protein</fullName>
    </submittedName>
</protein>